<evidence type="ECO:0000256" key="3">
    <source>
        <dbReference type="ARBA" id="ARBA00022475"/>
    </source>
</evidence>
<dbReference type="GO" id="GO:0016887">
    <property type="term" value="F:ATP hydrolysis activity"/>
    <property type="evidence" value="ECO:0007669"/>
    <property type="project" value="InterPro"/>
</dbReference>
<dbReference type="GO" id="GO:0022857">
    <property type="term" value="F:transmembrane transporter activity"/>
    <property type="evidence" value="ECO:0007669"/>
    <property type="project" value="TreeGrafter"/>
</dbReference>
<dbReference type="SUPFAM" id="SSF52540">
    <property type="entry name" value="P-loop containing nucleoside triphosphate hydrolases"/>
    <property type="match status" value="1"/>
</dbReference>
<dbReference type="PANTHER" id="PTHR24220:SF648">
    <property type="entry name" value="ABC TRANSPORTER ATP-BINDING PROTEIN YTRE"/>
    <property type="match status" value="1"/>
</dbReference>
<dbReference type="InterPro" id="IPR027417">
    <property type="entry name" value="P-loop_NTPase"/>
</dbReference>
<evidence type="ECO:0000313" key="15">
    <source>
        <dbReference type="EMBL" id="MCV7629691.1"/>
    </source>
</evidence>
<evidence type="ECO:0000256" key="4">
    <source>
        <dbReference type="ARBA" id="ARBA00022519"/>
    </source>
</evidence>
<evidence type="ECO:0000256" key="2">
    <source>
        <dbReference type="ARBA" id="ARBA00022448"/>
    </source>
</evidence>
<evidence type="ECO:0000256" key="7">
    <source>
        <dbReference type="ARBA" id="ARBA00022840"/>
    </source>
</evidence>
<keyword evidence="9 13" id="KW-0472">Membrane</keyword>
<dbReference type="Pfam" id="PF02687">
    <property type="entry name" value="FtsX"/>
    <property type="match status" value="1"/>
</dbReference>
<proteinExistence type="inferred from homology"/>
<feature type="domain" description="ABC transporter" evidence="14">
    <location>
        <begin position="22"/>
        <end position="258"/>
    </location>
</feature>
<dbReference type="Proteomes" id="UP001205867">
    <property type="component" value="Unassembled WGS sequence"/>
</dbReference>
<keyword evidence="7 15" id="KW-0067">ATP-binding</keyword>
<dbReference type="Pfam" id="PF12704">
    <property type="entry name" value="MacB_PCD"/>
    <property type="match status" value="1"/>
</dbReference>
<dbReference type="EMBL" id="JALXKZ020000032">
    <property type="protein sequence ID" value="MCV7629691.1"/>
    <property type="molecule type" value="Genomic_DNA"/>
</dbReference>
<dbReference type="InterPro" id="IPR003593">
    <property type="entry name" value="AAA+_ATPase"/>
</dbReference>
<feature type="transmembrane region" description="Helical" evidence="13">
    <location>
        <begin position="544"/>
        <end position="569"/>
    </location>
</feature>
<evidence type="ECO:0000256" key="1">
    <source>
        <dbReference type="ARBA" id="ARBA00004429"/>
    </source>
</evidence>
<dbReference type="InterPro" id="IPR003439">
    <property type="entry name" value="ABC_transporter-like_ATP-bd"/>
</dbReference>
<dbReference type="GO" id="GO:0005524">
    <property type="term" value="F:ATP binding"/>
    <property type="evidence" value="ECO:0007669"/>
    <property type="project" value="UniProtKB-KW"/>
</dbReference>
<evidence type="ECO:0000256" key="12">
    <source>
        <dbReference type="SAM" id="MobiDB-lite"/>
    </source>
</evidence>
<evidence type="ECO:0000256" key="11">
    <source>
        <dbReference type="ARBA" id="ARBA00038388"/>
    </source>
</evidence>
<dbReference type="GO" id="GO:0005886">
    <property type="term" value="C:plasma membrane"/>
    <property type="evidence" value="ECO:0007669"/>
    <property type="project" value="UniProtKB-SubCell"/>
</dbReference>
<keyword evidence="5 13" id="KW-0812">Transmembrane</keyword>
<dbReference type="PROSITE" id="PS50893">
    <property type="entry name" value="ABC_TRANSPORTER_2"/>
    <property type="match status" value="1"/>
</dbReference>
<accession>A0AAP3AIH8</accession>
<comment type="similarity">
    <text evidence="10">Belongs to the ABC-4 integral membrane protein family.</text>
</comment>
<evidence type="ECO:0000313" key="16">
    <source>
        <dbReference type="Proteomes" id="UP001205867"/>
    </source>
</evidence>
<evidence type="ECO:0000256" key="8">
    <source>
        <dbReference type="ARBA" id="ARBA00022989"/>
    </source>
</evidence>
<dbReference type="AlphaFoldDB" id="A0AAP3AIH8"/>
<organism evidence="15 16">
    <name type="scientific">Micrococcus luteus</name>
    <name type="common">Micrococcus lysodeikticus</name>
    <dbReference type="NCBI Taxonomy" id="1270"/>
    <lineage>
        <taxon>Bacteria</taxon>
        <taxon>Bacillati</taxon>
        <taxon>Actinomycetota</taxon>
        <taxon>Actinomycetes</taxon>
        <taxon>Micrococcales</taxon>
        <taxon>Micrococcaceae</taxon>
        <taxon>Micrococcus</taxon>
    </lineage>
</organism>
<dbReference type="InterPro" id="IPR003838">
    <property type="entry name" value="ABC3_permease_C"/>
</dbReference>
<dbReference type="Pfam" id="PF00005">
    <property type="entry name" value="ABC_tran"/>
    <property type="match status" value="1"/>
</dbReference>
<keyword evidence="8 13" id="KW-1133">Transmembrane helix</keyword>
<dbReference type="InterPro" id="IPR017871">
    <property type="entry name" value="ABC_transporter-like_CS"/>
</dbReference>
<keyword evidence="4" id="KW-0997">Cell inner membrane</keyword>
<dbReference type="Gene3D" id="3.40.50.300">
    <property type="entry name" value="P-loop containing nucleotide triphosphate hydrolases"/>
    <property type="match status" value="1"/>
</dbReference>
<dbReference type="InterPro" id="IPR025857">
    <property type="entry name" value="MacB_PCD"/>
</dbReference>
<comment type="subcellular location">
    <subcellularLocation>
        <location evidence="1">Cell inner membrane</location>
        <topology evidence="1">Multi-pass membrane protein</topology>
    </subcellularLocation>
</comment>
<feature type="region of interest" description="Disordered" evidence="12">
    <location>
        <begin position="235"/>
        <end position="272"/>
    </location>
</feature>
<evidence type="ECO:0000259" key="14">
    <source>
        <dbReference type="PROSITE" id="PS50893"/>
    </source>
</evidence>
<dbReference type="CDD" id="cd03255">
    <property type="entry name" value="ABC_MJ0796_LolCDE_FtsE"/>
    <property type="match status" value="1"/>
</dbReference>
<keyword evidence="6" id="KW-0547">Nucleotide-binding</keyword>
<dbReference type="PROSITE" id="PS00211">
    <property type="entry name" value="ABC_TRANSPORTER_1"/>
    <property type="match status" value="1"/>
</dbReference>
<comment type="caution">
    <text evidence="15">The sequence shown here is derived from an EMBL/GenBank/DDBJ whole genome shotgun (WGS) entry which is preliminary data.</text>
</comment>
<evidence type="ECO:0000256" key="9">
    <source>
        <dbReference type="ARBA" id="ARBA00023136"/>
    </source>
</evidence>
<evidence type="ECO:0000256" key="10">
    <source>
        <dbReference type="ARBA" id="ARBA00038076"/>
    </source>
</evidence>
<reference evidence="15" key="1">
    <citation type="submission" date="2023-06" db="EMBL/GenBank/DDBJ databases">
        <title>lsaBGC provides a comprehensive framework for evolutionary analysis of biosynthetic gene clusters within focal taxa.</title>
        <authorList>
            <person name="Salamzade R."/>
            <person name="Sandstrom S."/>
            <person name="Kalan L.R."/>
        </authorList>
    </citation>
    <scope>NUCLEOTIDE SEQUENCE</scope>
    <source>
        <strain evidence="15">P3-SID899</strain>
    </source>
</reference>
<keyword evidence="3" id="KW-1003">Cell membrane</keyword>
<feature type="transmembrane region" description="Helical" evidence="13">
    <location>
        <begin position="635"/>
        <end position="658"/>
    </location>
</feature>
<gene>
    <name evidence="15" type="ORF">M3A82_010145</name>
</gene>
<dbReference type="InterPro" id="IPR015854">
    <property type="entry name" value="ABC_transpr_LolD-like"/>
</dbReference>
<dbReference type="RefSeq" id="WP_002853987.1">
    <property type="nucleotide sequence ID" value="NZ_CBDRLD010000009.1"/>
</dbReference>
<feature type="transmembrane region" description="Helical" evidence="13">
    <location>
        <begin position="295"/>
        <end position="314"/>
    </location>
</feature>
<protein>
    <submittedName>
        <fullName evidence="15">ABC transporter ATP-binding protein/permease</fullName>
    </submittedName>
</protein>
<dbReference type="InterPro" id="IPR017911">
    <property type="entry name" value="MacB-like_ATP-bd"/>
</dbReference>
<evidence type="ECO:0000256" key="13">
    <source>
        <dbReference type="SAM" id="Phobius"/>
    </source>
</evidence>
<name>A0AAP3AIH8_MICLU</name>
<feature type="compositionally biased region" description="Low complexity" evidence="12">
    <location>
        <begin position="241"/>
        <end position="256"/>
    </location>
</feature>
<comment type="similarity">
    <text evidence="11">Belongs to the ABC transporter superfamily. Macrolide exporter (TC 3.A.1.122) family.</text>
</comment>
<keyword evidence="2" id="KW-0813">Transport</keyword>
<dbReference type="PANTHER" id="PTHR24220">
    <property type="entry name" value="IMPORT ATP-BINDING PROTEIN"/>
    <property type="match status" value="1"/>
</dbReference>
<evidence type="ECO:0000256" key="5">
    <source>
        <dbReference type="ARBA" id="ARBA00022692"/>
    </source>
</evidence>
<feature type="transmembrane region" description="Helical" evidence="13">
    <location>
        <begin position="590"/>
        <end position="623"/>
    </location>
</feature>
<evidence type="ECO:0000256" key="6">
    <source>
        <dbReference type="ARBA" id="ARBA00022741"/>
    </source>
</evidence>
<dbReference type="SMART" id="SM00382">
    <property type="entry name" value="AAA"/>
    <property type="match status" value="1"/>
</dbReference>
<sequence>MSTVPHAAVDPGRRSDAPPALLELRGVGKHFAGADRPALDGADLTVHEGDFIAIVGPSGSGKSTLLNVLGLLDRPDAGAYLVDGKDTTAMGEAERDRLRSRVFGFVFQSSHVLGDEAVSTNAALGLRIQRVPWDERDVRAGEALDLLGLGHRLGTRAKLLSGGERQRLAIARAVATRPRVILADEPTGNLDSANSRIVIEHLRELHARGTTVLLITHDPAIAAQADRHVRIEDGVLTESRSAPTPSAAAGPGSRGVAAKEARPPSPPASGHRASALLDDAVDALSSLSSRFLRTVLLMAAFAVGIGGLVASVGLSQTATAQVSARLTAAALDEVVVNLPADDGLLDPDDDRLTRWSTDLAALPHVQAAGHLAEISPADARITRSAPDEPEPAAALTLASASASYAAAADLRFPAGSEAVLESAAERAAWVTPDAARALHLPAPDSGVLSPGYRIWVEGQSVPVLGLVRVSERTPQLGAAVFVTRPVMAGARQPSLTLTVRTETGFPYPVSQAAPLVIDPANPGRVTTRTVADLRNLRAGVSDDLGAFVGVLSAVLLALAVISASTAMYLSVQSRTAEIALRRAIGSGRGLIARLFLLEGALIGLAGGAVGAAAGTAAVLAVAHARGWAAVLPTTAAPLSLALGLTAGVVSALYPAWVASRQRPADALRG</sequence>